<reference evidence="2" key="1">
    <citation type="submission" date="2023-06" db="EMBL/GenBank/DDBJ databases">
        <title>Genome-scale phylogeny and comparative genomics of the fungal order Sordariales.</title>
        <authorList>
            <consortium name="Lawrence Berkeley National Laboratory"/>
            <person name="Hensen N."/>
            <person name="Bonometti L."/>
            <person name="Westerberg I."/>
            <person name="Brannstrom I.O."/>
            <person name="Guillou S."/>
            <person name="Cros-Aarteil S."/>
            <person name="Calhoun S."/>
            <person name="Haridas S."/>
            <person name="Kuo A."/>
            <person name="Mondo S."/>
            <person name="Pangilinan J."/>
            <person name="Riley R."/>
            <person name="LaButti K."/>
            <person name="Andreopoulos B."/>
            <person name="Lipzen A."/>
            <person name="Chen C."/>
            <person name="Yanf M."/>
            <person name="Daum C."/>
            <person name="Ng V."/>
            <person name="Clum A."/>
            <person name="Steindorff A."/>
            <person name="Ohm R."/>
            <person name="Martin F."/>
            <person name="Silar P."/>
            <person name="Natvig D."/>
            <person name="Lalanne C."/>
            <person name="Gautier V."/>
            <person name="Ament-velasquez S.L."/>
            <person name="Kruys A."/>
            <person name="Hutchinson M.I."/>
            <person name="Powell A.J."/>
            <person name="Barry K."/>
            <person name="Miller A.N."/>
            <person name="Grigoriev I.V."/>
            <person name="Debuchy R."/>
            <person name="Gladieux P."/>
            <person name="Thoren M.H."/>
            <person name="Johannesson H."/>
        </authorList>
    </citation>
    <scope>NUCLEOTIDE SEQUENCE</scope>
    <source>
        <strain evidence="2">SMH3187-1</strain>
    </source>
</reference>
<gene>
    <name evidence="2" type="ORF">B0T18DRAFT_219268</name>
</gene>
<sequence length="126" mass="14032">MPGGLEAEGGMGRYGSEQLGRFKRSGWSWIAEGGLLGLTMNPRGRTRFESWQWSPSFSPLPSTRTPTRAHPPYLKNNVFRQVKPKRGPMTLLSHTRGQLNTSPFPTSPLSCPSFPPSMRVCSKNIE</sequence>
<keyword evidence="3" id="KW-1185">Reference proteome</keyword>
<comment type="caution">
    <text evidence="2">The sequence shown here is derived from an EMBL/GenBank/DDBJ whole genome shotgun (WGS) entry which is preliminary data.</text>
</comment>
<protein>
    <submittedName>
        <fullName evidence="2">Uncharacterized protein</fullName>
    </submittedName>
</protein>
<feature type="compositionally biased region" description="Polar residues" evidence="1">
    <location>
        <begin position="92"/>
        <end position="108"/>
    </location>
</feature>
<organism evidence="2 3">
    <name type="scientific">Schizothecium vesticola</name>
    <dbReference type="NCBI Taxonomy" id="314040"/>
    <lineage>
        <taxon>Eukaryota</taxon>
        <taxon>Fungi</taxon>
        <taxon>Dikarya</taxon>
        <taxon>Ascomycota</taxon>
        <taxon>Pezizomycotina</taxon>
        <taxon>Sordariomycetes</taxon>
        <taxon>Sordariomycetidae</taxon>
        <taxon>Sordariales</taxon>
        <taxon>Schizotheciaceae</taxon>
        <taxon>Schizothecium</taxon>
    </lineage>
</organism>
<evidence type="ECO:0000256" key="1">
    <source>
        <dbReference type="SAM" id="MobiDB-lite"/>
    </source>
</evidence>
<evidence type="ECO:0000313" key="3">
    <source>
        <dbReference type="Proteomes" id="UP001172155"/>
    </source>
</evidence>
<dbReference type="EMBL" id="JAUKUD010000006">
    <property type="protein sequence ID" value="KAK0740883.1"/>
    <property type="molecule type" value="Genomic_DNA"/>
</dbReference>
<accession>A0AA40EKA8</accession>
<feature type="region of interest" description="Disordered" evidence="1">
    <location>
        <begin position="89"/>
        <end position="108"/>
    </location>
</feature>
<dbReference type="AlphaFoldDB" id="A0AA40EKA8"/>
<proteinExistence type="predicted"/>
<evidence type="ECO:0000313" key="2">
    <source>
        <dbReference type="EMBL" id="KAK0740883.1"/>
    </source>
</evidence>
<name>A0AA40EKA8_9PEZI</name>
<dbReference type="Proteomes" id="UP001172155">
    <property type="component" value="Unassembled WGS sequence"/>
</dbReference>